<accession>A0A6C0C5F0</accession>
<evidence type="ECO:0000313" key="1">
    <source>
        <dbReference type="EMBL" id="QHS99321.1"/>
    </source>
</evidence>
<sequence>MNLSSNSCLKRIKKFVSDAGFKDITEMRIQKACLEENFDIKLASSKIIYEEQLKKTLESSCIQMGYSPNSKFITAACNKFNFQKPQTELYIKKLLTGRQRLQTMCVDANITVSDWNLDNTIIASFGDPWWAFNRIKQDHLY</sequence>
<dbReference type="EMBL" id="MN739338">
    <property type="protein sequence ID" value="QHS99321.1"/>
    <property type="molecule type" value="Genomic_DNA"/>
</dbReference>
<protein>
    <submittedName>
        <fullName evidence="1">Uncharacterized protein</fullName>
    </submittedName>
</protein>
<proteinExistence type="predicted"/>
<organism evidence="1">
    <name type="scientific">viral metagenome</name>
    <dbReference type="NCBI Taxonomy" id="1070528"/>
    <lineage>
        <taxon>unclassified sequences</taxon>
        <taxon>metagenomes</taxon>
        <taxon>organismal metagenomes</taxon>
    </lineage>
</organism>
<reference evidence="1" key="1">
    <citation type="journal article" date="2020" name="Nature">
        <title>Giant virus diversity and host interactions through global metagenomics.</title>
        <authorList>
            <person name="Schulz F."/>
            <person name="Roux S."/>
            <person name="Paez-Espino D."/>
            <person name="Jungbluth S."/>
            <person name="Walsh D.A."/>
            <person name="Denef V.J."/>
            <person name="McMahon K.D."/>
            <person name="Konstantinidis K.T."/>
            <person name="Eloe-Fadrosh E.A."/>
            <person name="Kyrpides N.C."/>
            <person name="Woyke T."/>
        </authorList>
    </citation>
    <scope>NUCLEOTIDE SEQUENCE</scope>
    <source>
        <strain evidence="1">GVMAG-M-3300020185-33</strain>
    </source>
</reference>
<name>A0A6C0C5F0_9ZZZZ</name>
<dbReference type="AlphaFoldDB" id="A0A6C0C5F0"/>